<organism evidence="4 5">
    <name type="scientific">Nitrosospira multiformis</name>
    <dbReference type="NCBI Taxonomy" id="1231"/>
    <lineage>
        <taxon>Bacteria</taxon>
        <taxon>Pseudomonadati</taxon>
        <taxon>Pseudomonadota</taxon>
        <taxon>Betaproteobacteria</taxon>
        <taxon>Nitrosomonadales</taxon>
        <taxon>Nitrosomonadaceae</taxon>
        <taxon>Nitrosospira</taxon>
    </lineage>
</organism>
<evidence type="ECO:0000256" key="1">
    <source>
        <dbReference type="ARBA" id="ARBA00008416"/>
    </source>
</evidence>
<dbReference type="PANTHER" id="PTHR13903">
    <property type="entry name" value="PIRIN-RELATED"/>
    <property type="match status" value="1"/>
</dbReference>
<dbReference type="SUPFAM" id="SSF51182">
    <property type="entry name" value="RmlC-like cupins"/>
    <property type="match status" value="1"/>
</dbReference>
<dbReference type="InterPro" id="IPR011051">
    <property type="entry name" value="RmlC_Cupin_sf"/>
</dbReference>
<comment type="similarity">
    <text evidence="1 2">Belongs to the pirin family.</text>
</comment>
<feature type="domain" description="Pirin N-terminal" evidence="3">
    <location>
        <begin position="43"/>
        <end position="129"/>
    </location>
</feature>
<evidence type="ECO:0000313" key="5">
    <source>
        <dbReference type="Proteomes" id="UP000183471"/>
    </source>
</evidence>
<dbReference type="InterPro" id="IPR014710">
    <property type="entry name" value="RmlC-like_jellyroll"/>
</dbReference>
<evidence type="ECO:0000259" key="3">
    <source>
        <dbReference type="Pfam" id="PF02678"/>
    </source>
</evidence>
<gene>
    <name evidence="4" type="ORF">SAMN05216402_1931</name>
</gene>
<sequence length="301" mass="33371">MNDIVKDIAVFSDQNKIFQRRVHYRTQGRNQGGITRLVSPSDLGNSIKPFVFLDYFDMVSSGARMNMHPHSGIATLAVILSGKLDYADTTGMHGTLPAGGIEWMNAGGGVWHDGGAAENERVQGYQLWVALPPEDENGTAYSRYLPPEQVPSSGPARVILGQYGQAKSLIRTRTPMNYLHVRLKDGEHWRYQPPTDHTVAWIATNRGKLCTATGTLQNEIAVFDESNLAIDFTADGDTEFVLGSSIKHPHELVLGYYSVHTSSKALERGEAEIKRIGQQITYSIENAAPSLWIIRFNHYTP</sequence>
<evidence type="ECO:0000256" key="2">
    <source>
        <dbReference type="RuleBase" id="RU003457"/>
    </source>
</evidence>
<dbReference type="InterPro" id="IPR012093">
    <property type="entry name" value="Pirin"/>
</dbReference>
<comment type="caution">
    <text evidence="4">The sequence shown here is derived from an EMBL/GenBank/DDBJ whole genome shotgun (WGS) entry which is preliminary data.</text>
</comment>
<dbReference type="RefSeq" id="WP_074632107.1">
    <property type="nucleotide sequence ID" value="NZ_FNKY01000001.1"/>
</dbReference>
<name>A0ABY0TEL1_9PROT</name>
<dbReference type="InterPro" id="IPR003829">
    <property type="entry name" value="Pirin_N_dom"/>
</dbReference>
<dbReference type="PIRSF" id="PIRSF006232">
    <property type="entry name" value="Pirin"/>
    <property type="match status" value="1"/>
</dbReference>
<dbReference type="PANTHER" id="PTHR13903:SF8">
    <property type="entry name" value="PIRIN"/>
    <property type="match status" value="1"/>
</dbReference>
<reference evidence="4 5" key="1">
    <citation type="submission" date="2016-10" db="EMBL/GenBank/DDBJ databases">
        <authorList>
            <person name="Varghese N."/>
            <person name="Submissions S."/>
        </authorList>
    </citation>
    <scope>NUCLEOTIDE SEQUENCE [LARGE SCALE GENOMIC DNA]</scope>
    <source>
        <strain evidence="4 5">Nl1</strain>
    </source>
</reference>
<proteinExistence type="inferred from homology"/>
<dbReference type="Gene3D" id="2.60.120.10">
    <property type="entry name" value="Jelly Rolls"/>
    <property type="match status" value="1"/>
</dbReference>
<dbReference type="Proteomes" id="UP000183471">
    <property type="component" value="Unassembled WGS sequence"/>
</dbReference>
<dbReference type="Pfam" id="PF02678">
    <property type="entry name" value="Pirin"/>
    <property type="match status" value="1"/>
</dbReference>
<accession>A0ABY0TEL1</accession>
<keyword evidence="5" id="KW-1185">Reference proteome</keyword>
<evidence type="ECO:0000313" key="4">
    <source>
        <dbReference type="EMBL" id="SDQ70300.1"/>
    </source>
</evidence>
<dbReference type="EMBL" id="FNKY01000001">
    <property type="protein sequence ID" value="SDQ70300.1"/>
    <property type="molecule type" value="Genomic_DNA"/>
</dbReference>
<protein>
    <submittedName>
        <fullName evidence="4">Redox-sensitive bicupin YhaK, pirin superfamily</fullName>
    </submittedName>
</protein>